<dbReference type="HOGENOM" id="CLU_842419_0_0_1"/>
<name>A0A0C9VI51_SPHS4</name>
<sequence length="330" mass="37348">MVTEVQSHGTDVFQESLSFFKLQGYTFDSVRSIGLQIIAKLVSYVKENPNLDHVTVDQAIEALEACGVACSNLGIPPATIFHATHDHTPIYWIIITAPSDDAIKEHLRYRILETILKAPFPNHETRVDAYAACLGDRSYHNFFQLLRKAPGVQSATVSVEHTLSWGCDSREMVEVEKGRKGWFYVRWTIPRFRARMRAVNSIGTEFVAQGRLWSISFSLVTNPELVKFPYGSTIFRMYAVHPSSFGGYFEGKLGVLKDRHTNVMFYNDINRTVIPVRLLTQLDQMNESGRDEVGDLLHRDISANWVVSNDLLPTLHGGCFVYLYGHVTSN</sequence>
<protein>
    <submittedName>
        <fullName evidence="1">Uncharacterized protein</fullName>
    </submittedName>
</protein>
<gene>
    <name evidence="1" type="ORF">M422DRAFT_255977</name>
</gene>
<dbReference type="AlphaFoldDB" id="A0A0C9VI51"/>
<keyword evidence="2" id="KW-1185">Reference proteome</keyword>
<evidence type="ECO:0000313" key="2">
    <source>
        <dbReference type="Proteomes" id="UP000054279"/>
    </source>
</evidence>
<dbReference type="EMBL" id="KN837139">
    <property type="protein sequence ID" value="KIJ41127.1"/>
    <property type="molecule type" value="Genomic_DNA"/>
</dbReference>
<organism evidence="1 2">
    <name type="scientific">Sphaerobolus stellatus (strain SS14)</name>
    <dbReference type="NCBI Taxonomy" id="990650"/>
    <lineage>
        <taxon>Eukaryota</taxon>
        <taxon>Fungi</taxon>
        <taxon>Dikarya</taxon>
        <taxon>Basidiomycota</taxon>
        <taxon>Agaricomycotina</taxon>
        <taxon>Agaricomycetes</taxon>
        <taxon>Phallomycetidae</taxon>
        <taxon>Geastrales</taxon>
        <taxon>Sphaerobolaceae</taxon>
        <taxon>Sphaerobolus</taxon>
    </lineage>
</organism>
<accession>A0A0C9VI51</accession>
<proteinExistence type="predicted"/>
<dbReference type="Proteomes" id="UP000054279">
    <property type="component" value="Unassembled WGS sequence"/>
</dbReference>
<evidence type="ECO:0000313" key="1">
    <source>
        <dbReference type="EMBL" id="KIJ41127.1"/>
    </source>
</evidence>
<dbReference type="OrthoDB" id="2959034at2759"/>
<reference evidence="1 2" key="1">
    <citation type="submission" date="2014-06" db="EMBL/GenBank/DDBJ databases">
        <title>Evolutionary Origins and Diversification of the Mycorrhizal Mutualists.</title>
        <authorList>
            <consortium name="DOE Joint Genome Institute"/>
            <consortium name="Mycorrhizal Genomics Consortium"/>
            <person name="Kohler A."/>
            <person name="Kuo A."/>
            <person name="Nagy L.G."/>
            <person name="Floudas D."/>
            <person name="Copeland A."/>
            <person name="Barry K.W."/>
            <person name="Cichocki N."/>
            <person name="Veneault-Fourrey C."/>
            <person name="LaButti K."/>
            <person name="Lindquist E.A."/>
            <person name="Lipzen A."/>
            <person name="Lundell T."/>
            <person name="Morin E."/>
            <person name="Murat C."/>
            <person name="Riley R."/>
            <person name="Ohm R."/>
            <person name="Sun H."/>
            <person name="Tunlid A."/>
            <person name="Henrissat B."/>
            <person name="Grigoriev I.V."/>
            <person name="Hibbett D.S."/>
            <person name="Martin F."/>
        </authorList>
    </citation>
    <scope>NUCLEOTIDE SEQUENCE [LARGE SCALE GENOMIC DNA]</scope>
    <source>
        <strain evidence="1 2">SS14</strain>
    </source>
</reference>